<protein>
    <submittedName>
        <fullName evidence="2">Tol biopolymer transport system, TolR protein</fullName>
    </submittedName>
</protein>
<feature type="compositionally biased region" description="Basic residues" evidence="1">
    <location>
        <begin position="131"/>
        <end position="143"/>
    </location>
</feature>
<dbReference type="AlphaFoldDB" id="A0A6J4JPJ7"/>
<feature type="compositionally biased region" description="Low complexity" evidence="1">
    <location>
        <begin position="79"/>
        <end position="93"/>
    </location>
</feature>
<feature type="compositionally biased region" description="Basic and acidic residues" evidence="1">
    <location>
        <begin position="44"/>
        <end position="73"/>
    </location>
</feature>
<dbReference type="EMBL" id="CADCTD010000176">
    <property type="protein sequence ID" value="CAA9284042.1"/>
    <property type="molecule type" value="Genomic_DNA"/>
</dbReference>
<proteinExistence type="predicted"/>
<evidence type="ECO:0000313" key="2">
    <source>
        <dbReference type="EMBL" id="CAA9284042.1"/>
    </source>
</evidence>
<feature type="region of interest" description="Disordered" evidence="1">
    <location>
        <begin position="1"/>
        <end position="166"/>
    </location>
</feature>
<name>A0A6J4JPJ7_9PROT</name>
<accession>A0A6J4JPJ7</accession>
<feature type="non-terminal residue" evidence="2">
    <location>
        <position position="166"/>
    </location>
</feature>
<evidence type="ECO:0000256" key="1">
    <source>
        <dbReference type="SAM" id="MobiDB-lite"/>
    </source>
</evidence>
<feature type="compositionally biased region" description="Low complexity" evidence="1">
    <location>
        <begin position="144"/>
        <end position="157"/>
    </location>
</feature>
<gene>
    <name evidence="2" type="ORF">AVDCRST_MAG27-4082</name>
</gene>
<sequence>GRFLERRPWQGPRPLPPHGRDQRHAAGRRHAGAAHHLHGGGAADDGRRARRPAEDPGQRTEPGQRADHHHGESRGQNLPAGDRGAAGGACRPAPGHRRGQCPGAERAGAPHLRPRRQGDQLWPRHGGDGRHQRRRLQQGRAPRRAAGGPPRGRSPGRPSHDASGPL</sequence>
<organism evidence="2">
    <name type="scientific">uncultured Craurococcus sp</name>
    <dbReference type="NCBI Taxonomy" id="1135998"/>
    <lineage>
        <taxon>Bacteria</taxon>
        <taxon>Pseudomonadati</taxon>
        <taxon>Pseudomonadota</taxon>
        <taxon>Alphaproteobacteria</taxon>
        <taxon>Acetobacterales</taxon>
        <taxon>Acetobacteraceae</taxon>
        <taxon>Craurococcus</taxon>
        <taxon>environmental samples</taxon>
    </lineage>
</organism>
<feature type="compositionally biased region" description="Basic residues" evidence="1">
    <location>
        <begin position="25"/>
        <end position="38"/>
    </location>
</feature>
<feature type="non-terminal residue" evidence="2">
    <location>
        <position position="1"/>
    </location>
</feature>
<reference evidence="2" key="1">
    <citation type="submission" date="2020-02" db="EMBL/GenBank/DDBJ databases">
        <authorList>
            <person name="Meier V. D."/>
        </authorList>
    </citation>
    <scope>NUCLEOTIDE SEQUENCE</scope>
    <source>
        <strain evidence="2">AVDCRST_MAG27</strain>
    </source>
</reference>